<comment type="caution">
    <text evidence="1">The sequence shown here is derived from an EMBL/GenBank/DDBJ whole genome shotgun (WGS) entry which is preliminary data.</text>
</comment>
<keyword evidence="2" id="KW-1185">Reference proteome</keyword>
<dbReference type="OrthoDB" id="4723071at2759"/>
<dbReference type="Proteomes" id="UP000738349">
    <property type="component" value="Unassembled WGS sequence"/>
</dbReference>
<protein>
    <submittedName>
        <fullName evidence="1">Uncharacterized protein</fullName>
    </submittedName>
</protein>
<dbReference type="EMBL" id="JAGMUV010000011">
    <property type="protein sequence ID" value="KAH7141019.1"/>
    <property type="molecule type" value="Genomic_DNA"/>
</dbReference>
<organism evidence="1 2">
    <name type="scientific">Dactylonectria macrodidyma</name>
    <dbReference type="NCBI Taxonomy" id="307937"/>
    <lineage>
        <taxon>Eukaryota</taxon>
        <taxon>Fungi</taxon>
        <taxon>Dikarya</taxon>
        <taxon>Ascomycota</taxon>
        <taxon>Pezizomycotina</taxon>
        <taxon>Sordariomycetes</taxon>
        <taxon>Hypocreomycetidae</taxon>
        <taxon>Hypocreales</taxon>
        <taxon>Nectriaceae</taxon>
        <taxon>Dactylonectria</taxon>
    </lineage>
</organism>
<name>A0A9P9J4M0_9HYPO</name>
<evidence type="ECO:0000313" key="2">
    <source>
        <dbReference type="Proteomes" id="UP000738349"/>
    </source>
</evidence>
<evidence type="ECO:0000313" key="1">
    <source>
        <dbReference type="EMBL" id="KAH7141019.1"/>
    </source>
</evidence>
<proteinExistence type="predicted"/>
<sequence length="177" mass="19345">MYAPTLIPAAPQDQRCCLILFKSSTGNIQAQYITVPPDYPPEAFMQGVKDLYEARVSNPKRAYYRCMLLSMPVVSTVNIWKISNPPSPGQNAFIREVALDENLTAALRKPDRLAGVPVALFLRDYDSIFLDAHHNADLPTRAIMVHLQRDPVAARIAGTLVSAASLGIGIGIEAANL</sequence>
<gene>
    <name evidence="1" type="ORF">EDB81DRAFT_761471</name>
</gene>
<reference evidence="1" key="1">
    <citation type="journal article" date="2021" name="Nat. Commun.">
        <title>Genetic determinants of endophytism in the Arabidopsis root mycobiome.</title>
        <authorList>
            <person name="Mesny F."/>
            <person name="Miyauchi S."/>
            <person name="Thiergart T."/>
            <person name="Pickel B."/>
            <person name="Atanasova L."/>
            <person name="Karlsson M."/>
            <person name="Huettel B."/>
            <person name="Barry K.W."/>
            <person name="Haridas S."/>
            <person name="Chen C."/>
            <person name="Bauer D."/>
            <person name="Andreopoulos W."/>
            <person name="Pangilinan J."/>
            <person name="LaButti K."/>
            <person name="Riley R."/>
            <person name="Lipzen A."/>
            <person name="Clum A."/>
            <person name="Drula E."/>
            <person name="Henrissat B."/>
            <person name="Kohler A."/>
            <person name="Grigoriev I.V."/>
            <person name="Martin F.M."/>
            <person name="Hacquard S."/>
        </authorList>
    </citation>
    <scope>NUCLEOTIDE SEQUENCE</scope>
    <source>
        <strain evidence="1">MPI-CAGE-AT-0147</strain>
    </source>
</reference>
<accession>A0A9P9J4M0</accession>
<dbReference type="AlphaFoldDB" id="A0A9P9J4M0"/>